<dbReference type="SUPFAM" id="SSF102405">
    <property type="entry name" value="MCP/YpsA-like"/>
    <property type="match status" value="1"/>
</dbReference>
<accession>A0A0R3JTV9</accession>
<evidence type="ECO:0000259" key="2">
    <source>
        <dbReference type="Pfam" id="PF02481"/>
    </source>
</evidence>
<sequence>MNELLYKIWFFNLKITDRDKLDLLKLGLKPHEIYNLTLIEMTNMGINLNVATQIIESKKEKLIKDTALYLTENDINLVLYDEIGYPERLKNIYDPPIGLFIKGEINEKLPSIAIVGSRKASDYGLTVAYKFSYELSKAGIVIISGLAKGIDAASHYGAVDADGLTIAVMGSGFKNIYPRENINLLSKIIKKGAVVSEFLPDEKPLAHNFPRRNRIISGLSDYVLVVEAGERSGSLITANIALEQGKDVFAVPGNIFSVNSIGTNNLIKDGAKLVSTIEDILEEYGIVLHNNALAGYNELELSILNKLKIGGMTVENIVESLSFASDEVLAAISKLECMGILKRTFGNFIILNNI</sequence>
<dbReference type="InterPro" id="IPR003488">
    <property type="entry name" value="DprA"/>
</dbReference>
<proteinExistence type="inferred from homology"/>
<evidence type="ECO:0000313" key="4">
    <source>
        <dbReference type="Proteomes" id="UP000052015"/>
    </source>
</evidence>
<comment type="caution">
    <text evidence="3">The sequence shown here is derived from an EMBL/GenBank/DDBJ whole genome shotgun (WGS) entry which is preliminary data.</text>
</comment>
<dbReference type="Gene3D" id="3.40.50.450">
    <property type="match status" value="1"/>
</dbReference>
<dbReference type="STRING" id="908809.ABG79_01159"/>
<dbReference type="InterPro" id="IPR057666">
    <property type="entry name" value="DrpA_SLOG"/>
</dbReference>
<evidence type="ECO:0000256" key="1">
    <source>
        <dbReference type="ARBA" id="ARBA00006525"/>
    </source>
</evidence>
<dbReference type="AlphaFoldDB" id="A0A0R3JTV9"/>
<feature type="domain" description="Smf/DprA SLOG" evidence="2">
    <location>
        <begin position="77"/>
        <end position="284"/>
    </location>
</feature>
<reference evidence="3 4" key="1">
    <citation type="submission" date="2015-09" db="EMBL/GenBank/DDBJ databases">
        <title>Draft genome sequence of a Caloramator mitchellensis, a moderate thermophile from the Great Artesian Basin of Australia.</title>
        <authorList>
            <person name="Patel B.K."/>
        </authorList>
    </citation>
    <scope>NUCLEOTIDE SEQUENCE [LARGE SCALE GENOMIC DNA]</scope>
    <source>
        <strain evidence="3 4">VF08</strain>
    </source>
</reference>
<dbReference type="NCBIfam" id="TIGR00732">
    <property type="entry name" value="dprA"/>
    <property type="match status" value="1"/>
</dbReference>
<keyword evidence="4" id="KW-1185">Reference proteome</keyword>
<dbReference type="PANTHER" id="PTHR43022">
    <property type="entry name" value="PROTEIN SMF"/>
    <property type="match status" value="1"/>
</dbReference>
<dbReference type="RefSeq" id="WP_057978054.1">
    <property type="nucleotide sequence ID" value="NZ_LKHP01000005.1"/>
</dbReference>
<name>A0A0R3JTV9_CALMK</name>
<dbReference type="Proteomes" id="UP000052015">
    <property type="component" value="Unassembled WGS sequence"/>
</dbReference>
<protein>
    <recommendedName>
        <fullName evidence="2">Smf/DprA SLOG domain-containing protein</fullName>
    </recommendedName>
</protein>
<dbReference type="OrthoDB" id="9785707at2"/>
<dbReference type="GO" id="GO:0009294">
    <property type="term" value="P:DNA-mediated transformation"/>
    <property type="evidence" value="ECO:0007669"/>
    <property type="project" value="InterPro"/>
</dbReference>
<organism evidence="3 4">
    <name type="scientific">Caloramator mitchellensis</name>
    <dbReference type="NCBI Taxonomy" id="908809"/>
    <lineage>
        <taxon>Bacteria</taxon>
        <taxon>Bacillati</taxon>
        <taxon>Bacillota</taxon>
        <taxon>Clostridia</taxon>
        <taxon>Eubacteriales</taxon>
        <taxon>Clostridiaceae</taxon>
        <taxon>Caloramator</taxon>
    </lineage>
</organism>
<dbReference type="EMBL" id="LKHP01000005">
    <property type="protein sequence ID" value="KRQ86969.1"/>
    <property type="molecule type" value="Genomic_DNA"/>
</dbReference>
<dbReference type="PATRIC" id="fig|908809.3.peg.1168"/>
<evidence type="ECO:0000313" key="3">
    <source>
        <dbReference type="EMBL" id="KRQ86969.1"/>
    </source>
</evidence>
<gene>
    <name evidence="3" type="ORF">ABG79_01159</name>
</gene>
<dbReference type="PANTHER" id="PTHR43022:SF1">
    <property type="entry name" value="PROTEIN SMF"/>
    <property type="match status" value="1"/>
</dbReference>
<dbReference type="Pfam" id="PF02481">
    <property type="entry name" value="DNA_processg_A"/>
    <property type="match status" value="1"/>
</dbReference>
<comment type="similarity">
    <text evidence="1">Belongs to the DprA/Smf family.</text>
</comment>